<accession>A0A2H5FQL3</accession>
<evidence type="ECO:0000313" key="1">
    <source>
        <dbReference type="EMBL" id="AUH73783.1"/>
    </source>
</evidence>
<protein>
    <submittedName>
        <fullName evidence="1">Uncharacterized protein</fullName>
    </submittedName>
</protein>
<proteinExistence type="predicted"/>
<dbReference type="AlphaFoldDB" id="A0A2H5FQL3"/>
<dbReference type="Proteomes" id="UP000234343">
    <property type="component" value="Chromosome"/>
</dbReference>
<keyword evidence="2" id="KW-1185">Reference proteome</keyword>
<organism evidence="1 2">
    <name type="scientific">Legionella sainthelensi</name>
    <dbReference type="NCBI Taxonomy" id="28087"/>
    <lineage>
        <taxon>Bacteria</taxon>
        <taxon>Pseudomonadati</taxon>
        <taxon>Pseudomonadota</taxon>
        <taxon>Gammaproteobacteria</taxon>
        <taxon>Legionellales</taxon>
        <taxon>Legionellaceae</taxon>
        <taxon>Legionella</taxon>
    </lineage>
</organism>
<evidence type="ECO:0000313" key="2">
    <source>
        <dbReference type="Proteomes" id="UP000234343"/>
    </source>
</evidence>
<gene>
    <name evidence="1" type="ORF">CAB17_18340</name>
</gene>
<sequence>MYEDIIILKIINQWFVGGLHKDLSLSNKLIDTSRLLARGQAVGRRLIAIELRKKVGWARPNEDC</sequence>
<dbReference type="KEGG" id="lsh:CAB17_18340"/>
<name>A0A2H5FQL3_9GAMM</name>
<dbReference type="EMBL" id="CP025491">
    <property type="protein sequence ID" value="AUH73783.1"/>
    <property type="molecule type" value="Genomic_DNA"/>
</dbReference>
<reference evidence="1 2" key="1">
    <citation type="submission" date="2017-12" db="EMBL/GenBank/DDBJ databases">
        <title>Legionella sainthelensi LA01-117, whole genome sequence of a clinical isolate from New Zealand.</title>
        <authorList>
            <person name="Cree S.L."/>
            <person name="Slow S."/>
            <person name="Kennedy M.A."/>
            <person name="Murdoch D.R."/>
            <person name="Biggs P.J."/>
            <person name="Anderson T."/>
        </authorList>
    </citation>
    <scope>NUCLEOTIDE SEQUENCE [LARGE SCALE GENOMIC DNA]</scope>
    <source>
        <strain evidence="1 2">LA01-117</strain>
    </source>
</reference>